<dbReference type="InterPro" id="IPR002213">
    <property type="entry name" value="UDP_glucos_trans"/>
</dbReference>
<dbReference type="CDD" id="cd03784">
    <property type="entry name" value="GT1_Gtf-like"/>
    <property type="match status" value="1"/>
</dbReference>
<keyword evidence="3 4" id="KW-0808">Transferase</keyword>
<sequence length="476" mass="52726">MGSKITPHVVAVPLPAQGHISPLLHLCQALASHGSILITFVNTEANQDSIKEMLGDGVEGIRFETFPGLEAAYHGLDLTQLENRQIFYRAILDMEAPVERLLREKIIAKGPPVSCIVSELFPWMRDLAARIGVPSVYFWPTSAACVLLDFSIPLLLERGDIPPETSDPDSVIDFIPGIDSLSIKDIPSSLLTSTPEGLERRSRIFSRNKEAACIFLNTVEELERKVVAAIQELLRPAKFLTIGPLLPSSFLSDHPADENTVSAEGVWKEDMHCLSWLDEREPRSVLYVSFGSMATLKANQIQELALGLESSGQPFLWVMRPNLVSESEAPNFCEDFVVRTKSQGLVISWAPQLQVLKHPSVGGFLTHCGWNSTLEAVCSGVPLLCWPCFAEQHLNCKIIVDDWKVGLSFFRGSCHGVASKEVVHQVIRRLMVEDPGKEIRKRAIELRNEIRSTVTEGGSSDRNLSAFVDLISKRLV</sequence>
<dbReference type="FunFam" id="3.40.50.2000:FF:000078">
    <property type="entry name" value="Glycosyltransferase"/>
    <property type="match status" value="1"/>
</dbReference>
<dbReference type="PROSITE" id="PS00375">
    <property type="entry name" value="UDPGT"/>
    <property type="match status" value="1"/>
</dbReference>
<dbReference type="KEGG" id="smo:SELMODRAFT_95398"/>
<dbReference type="EC" id="2.4.1.-" evidence="5"/>
<dbReference type="InParanoid" id="D8RK36"/>
<dbReference type="Pfam" id="PF00201">
    <property type="entry name" value="UDPGT"/>
    <property type="match status" value="1"/>
</dbReference>
<dbReference type="FunCoup" id="D8RK36">
    <property type="interactions" value="533"/>
</dbReference>
<dbReference type="EMBL" id="GL377582">
    <property type="protein sequence ID" value="EFJ27167.1"/>
    <property type="molecule type" value="Genomic_DNA"/>
</dbReference>
<evidence type="ECO:0000256" key="1">
    <source>
        <dbReference type="ARBA" id="ARBA00009995"/>
    </source>
</evidence>
<keyword evidence="2 4" id="KW-0328">Glycosyltransferase</keyword>
<evidence type="ECO:0000256" key="4">
    <source>
        <dbReference type="RuleBase" id="RU003718"/>
    </source>
</evidence>
<evidence type="ECO:0000259" key="6">
    <source>
        <dbReference type="Pfam" id="PF26168"/>
    </source>
</evidence>
<protein>
    <recommendedName>
        <fullName evidence="5">Glycosyltransferase</fullName>
        <ecNumber evidence="5">2.4.1.-</ecNumber>
    </recommendedName>
</protein>
<name>D8RK36_SELML</name>
<feature type="domain" description="Glycosyltransferase N-terminal" evidence="6">
    <location>
        <begin position="9"/>
        <end position="46"/>
    </location>
</feature>
<dbReference type="PANTHER" id="PTHR11926:SF774">
    <property type="entry name" value="UDP-GLYCOSYLTRANSFERASE 85A1-RELATED"/>
    <property type="match status" value="1"/>
</dbReference>
<accession>D8RK36</accession>
<dbReference type="eggNOG" id="KOG1192">
    <property type="taxonomic scope" value="Eukaryota"/>
</dbReference>
<reference evidence="7 8" key="1">
    <citation type="journal article" date="2011" name="Science">
        <title>The Selaginella genome identifies genetic changes associated with the evolution of vascular plants.</title>
        <authorList>
            <person name="Banks J.A."/>
            <person name="Nishiyama T."/>
            <person name="Hasebe M."/>
            <person name="Bowman J.L."/>
            <person name="Gribskov M."/>
            <person name="dePamphilis C."/>
            <person name="Albert V.A."/>
            <person name="Aono N."/>
            <person name="Aoyama T."/>
            <person name="Ambrose B.A."/>
            <person name="Ashton N.W."/>
            <person name="Axtell M.J."/>
            <person name="Barker E."/>
            <person name="Barker M.S."/>
            <person name="Bennetzen J.L."/>
            <person name="Bonawitz N.D."/>
            <person name="Chapple C."/>
            <person name="Cheng C."/>
            <person name="Correa L.G."/>
            <person name="Dacre M."/>
            <person name="DeBarry J."/>
            <person name="Dreyer I."/>
            <person name="Elias M."/>
            <person name="Engstrom E.M."/>
            <person name="Estelle M."/>
            <person name="Feng L."/>
            <person name="Finet C."/>
            <person name="Floyd S.K."/>
            <person name="Frommer W.B."/>
            <person name="Fujita T."/>
            <person name="Gramzow L."/>
            <person name="Gutensohn M."/>
            <person name="Harholt J."/>
            <person name="Hattori M."/>
            <person name="Heyl A."/>
            <person name="Hirai T."/>
            <person name="Hiwatashi Y."/>
            <person name="Ishikawa M."/>
            <person name="Iwata M."/>
            <person name="Karol K.G."/>
            <person name="Koehler B."/>
            <person name="Kolukisaoglu U."/>
            <person name="Kubo M."/>
            <person name="Kurata T."/>
            <person name="Lalonde S."/>
            <person name="Li K."/>
            <person name="Li Y."/>
            <person name="Litt A."/>
            <person name="Lyons E."/>
            <person name="Manning G."/>
            <person name="Maruyama T."/>
            <person name="Michael T.P."/>
            <person name="Mikami K."/>
            <person name="Miyazaki S."/>
            <person name="Morinaga S."/>
            <person name="Murata T."/>
            <person name="Mueller-Roeber B."/>
            <person name="Nelson D.R."/>
            <person name="Obara M."/>
            <person name="Oguri Y."/>
            <person name="Olmstead R.G."/>
            <person name="Onodera N."/>
            <person name="Petersen B.L."/>
            <person name="Pils B."/>
            <person name="Prigge M."/>
            <person name="Rensing S.A."/>
            <person name="Riano-Pachon D.M."/>
            <person name="Roberts A.W."/>
            <person name="Sato Y."/>
            <person name="Scheller H.V."/>
            <person name="Schulz B."/>
            <person name="Schulz C."/>
            <person name="Shakirov E.V."/>
            <person name="Shibagaki N."/>
            <person name="Shinohara N."/>
            <person name="Shippen D.E."/>
            <person name="Soerensen I."/>
            <person name="Sotooka R."/>
            <person name="Sugimoto N."/>
            <person name="Sugita M."/>
            <person name="Sumikawa N."/>
            <person name="Tanurdzic M."/>
            <person name="Theissen G."/>
            <person name="Ulvskov P."/>
            <person name="Wakazuki S."/>
            <person name="Weng J.K."/>
            <person name="Willats W.W."/>
            <person name="Wipf D."/>
            <person name="Wolf P.G."/>
            <person name="Yang L."/>
            <person name="Zimmer A.D."/>
            <person name="Zhu Q."/>
            <person name="Mitros T."/>
            <person name="Hellsten U."/>
            <person name="Loque D."/>
            <person name="Otillar R."/>
            <person name="Salamov A."/>
            <person name="Schmutz J."/>
            <person name="Shapiro H."/>
            <person name="Lindquist E."/>
            <person name="Lucas S."/>
            <person name="Rokhsar D."/>
            <person name="Grigoriev I.V."/>
        </authorList>
    </citation>
    <scope>NUCLEOTIDE SEQUENCE [LARGE SCALE GENOMIC DNA]</scope>
</reference>
<keyword evidence="8" id="KW-1185">Reference proteome</keyword>
<dbReference type="InterPro" id="IPR035595">
    <property type="entry name" value="UDP_glycos_trans_CS"/>
</dbReference>
<evidence type="ECO:0000313" key="8">
    <source>
        <dbReference type="Proteomes" id="UP000001514"/>
    </source>
</evidence>
<dbReference type="Gene3D" id="3.40.50.2000">
    <property type="entry name" value="Glycogen Phosphorylase B"/>
    <property type="match status" value="2"/>
</dbReference>
<dbReference type="HOGENOM" id="CLU_001724_0_0_1"/>
<comment type="similarity">
    <text evidence="1 4">Belongs to the UDP-glycosyltransferase family.</text>
</comment>
<dbReference type="Proteomes" id="UP000001514">
    <property type="component" value="Unassembled WGS sequence"/>
</dbReference>
<evidence type="ECO:0000256" key="5">
    <source>
        <dbReference type="RuleBase" id="RU362057"/>
    </source>
</evidence>
<proteinExistence type="inferred from homology"/>
<organism evidence="8">
    <name type="scientific">Selaginella moellendorffii</name>
    <name type="common">Spikemoss</name>
    <dbReference type="NCBI Taxonomy" id="88036"/>
    <lineage>
        <taxon>Eukaryota</taxon>
        <taxon>Viridiplantae</taxon>
        <taxon>Streptophyta</taxon>
        <taxon>Embryophyta</taxon>
        <taxon>Tracheophyta</taxon>
        <taxon>Lycopodiopsida</taxon>
        <taxon>Selaginellales</taxon>
        <taxon>Selaginellaceae</taxon>
        <taxon>Selaginella</taxon>
    </lineage>
</organism>
<gene>
    <name evidence="7" type="ORF">SELMODRAFT_95398</name>
</gene>
<dbReference type="PANTHER" id="PTHR11926">
    <property type="entry name" value="GLUCOSYL/GLUCURONOSYL TRANSFERASES"/>
    <property type="match status" value="1"/>
</dbReference>
<dbReference type="Pfam" id="PF26168">
    <property type="entry name" value="Glyco_transf_N"/>
    <property type="match status" value="1"/>
</dbReference>
<dbReference type="AlphaFoldDB" id="D8RK36"/>
<dbReference type="InterPro" id="IPR058980">
    <property type="entry name" value="Glyco_transf_N"/>
</dbReference>
<dbReference type="SUPFAM" id="SSF53756">
    <property type="entry name" value="UDP-Glycosyltransferase/glycogen phosphorylase"/>
    <property type="match status" value="1"/>
</dbReference>
<evidence type="ECO:0000313" key="7">
    <source>
        <dbReference type="EMBL" id="EFJ27167.1"/>
    </source>
</evidence>
<evidence type="ECO:0000256" key="3">
    <source>
        <dbReference type="ARBA" id="ARBA00022679"/>
    </source>
</evidence>
<evidence type="ECO:0000256" key="2">
    <source>
        <dbReference type="ARBA" id="ARBA00022676"/>
    </source>
</evidence>
<dbReference type="Gramene" id="EFJ27167">
    <property type="protein sequence ID" value="EFJ27167"/>
    <property type="gene ID" value="SELMODRAFT_95398"/>
</dbReference>
<dbReference type="GO" id="GO:0035251">
    <property type="term" value="F:UDP-glucosyltransferase activity"/>
    <property type="evidence" value="ECO:0000318"/>
    <property type="project" value="GO_Central"/>
</dbReference>